<evidence type="ECO:0000259" key="4">
    <source>
        <dbReference type="PROSITE" id="PS51077"/>
    </source>
</evidence>
<evidence type="ECO:0000313" key="7">
    <source>
        <dbReference type="Proteomes" id="UP000184512"/>
    </source>
</evidence>
<dbReference type="Gene3D" id="3.30.450.40">
    <property type="match status" value="1"/>
</dbReference>
<dbReference type="Proteomes" id="UP000184512">
    <property type="component" value="Unassembled WGS sequence"/>
</dbReference>
<dbReference type="InterPro" id="IPR014757">
    <property type="entry name" value="Tscrpt_reg_IclR_C"/>
</dbReference>
<keyword evidence="2" id="KW-0238">DNA-binding</keyword>
<gene>
    <name evidence="6" type="ORF">SAMN02745244_01396</name>
</gene>
<dbReference type="Pfam" id="PF09339">
    <property type="entry name" value="HTH_IclR"/>
    <property type="match status" value="1"/>
</dbReference>
<dbReference type="InterPro" id="IPR036390">
    <property type="entry name" value="WH_DNA-bd_sf"/>
</dbReference>
<dbReference type="Gene3D" id="1.10.10.10">
    <property type="entry name" value="Winged helix-like DNA-binding domain superfamily/Winged helix DNA-binding domain"/>
    <property type="match status" value="1"/>
</dbReference>
<organism evidence="6 7">
    <name type="scientific">Tessaracoccus bendigoensis DSM 12906</name>
    <dbReference type="NCBI Taxonomy" id="1123357"/>
    <lineage>
        <taxon>Bacteria</taxon>
        <taxon>Bacillati</taxon>
        <taxon>Actinomycetota</taxon>
        <taxon>Actinomycetes</taxon>
        <taxon>Propionibacteriales</taxon>
        <taxon>Propionibacteriaceae</taxon>
        <taxon>Tessaracoccus</taxon>
    </lineage>
</organism>
<dbReference type="InterPro" id="IPR050707">
    <property type="entry name" value="HTH_MetabolicPath_Reg"/>
</dbReference>
<dbReference type="SMART" id="SM00346">
    <property type="entry name" value="HTH_ICLR"/>
    <property type="match status" value="1"/>
</dbReference>
<dbReference type="SUPFAM" id="SSF55781">
    <property type="entry name" value="GAF domain-like"/>
    <property type="match status" value="1"/>
</dbReference>
<evidence type="ECO:0000313" key="6">
    <source>
        <dbReference type="EMBL" id="SHI94557.1"/>
    </source>
</evidence>
<feature type="domain" description="HTH iclR-type" evidence="4">
    <location>
        <begin position="31"/>
        <end position="92"/>
    </location>
</feature>
<dbReference type="InterPro" id="IPR029016">
    <property type="entry name" value="GAF-like_dom_sf"/>
</dbReference>
<dbReference type="PANTHER" id="PTHR30136:SF24">
    <property type="entry name" value="HTH-TYPE TRANSCRIPTIONAL REPRESSOR ALLR"/>
    <property type="match status" value="1"/>
</dbReference>
<dbReference type="EMBL" id="FQZG01000020">
    <property type="protein sequence ID" value="SHI94557.1"/>
    <property type="molecule type" value="Genomic_DNA"/>
</dbReference>
<dbReference type="Pfam" id="PF01614">
    <property type="entry name" value="IclR_C"/>
    <property type="match status" value="1"/>
</dbReference>
<proteinExistence type="predicted"/>
<reference evidence="6 7" key="1">
    <citation type="submission" date="2016-11" db="EMBL/GenBank/DDBJ databases">
        <authorList>
            <person name="Jaros S."/>
            <person name="Januszkiewicz K."/>
            <person name="Wedrychowicz H."/>
        </authorList>
    </citation>
    <scope>NUCLEOTIDE SEQUENCE [LARGE SCALE GENOMIC DNA]</scope>
    <source>
        <strain evidence="6 7">DSM 12906</strain>
    </source>
</reference>
<dbReference type="GO" id="GO:0045892">
    <property type="term" value="P:negative regulation of DNA-templated transcription"/>
    <property type="evidence" value="ECO:0007669"/>
    <property type="project" value="TreeGrafter"/>
</dbReference>
<keyword evidence="3" id="KW-0804">Transcription</keyword>
<sequence>MIGLSSVNHNVAAHLDSDGGTEIEERESGGVELFRKANAVLEQLQGGGEWTAQQLAESVGEPVSSTYRMIASLRDLGLVEKGLTRGGFRLGLYVMTLGAVCDDRISLRNVATPWLDWLRSETSATSFLMVRRGYNAVCIDRVSGMGVRSLALKLGGALPLYSGAGPRALLAFLPDAERREVLATFETRLNEDPELPSPRQLEHLIDRIREAGVSISDEDVTPGVAAVGAPVFNHRGELEAAVSVSTVRARLLGDREATVSRVLTAASEISRALGYQPSAMGGAK</sequence>
<evidence type="ECO:0000256" key="3">
    <source>
        <dbReference type="ARBA" id="ARBA00023163"/>
    </source>
</evidence>
<evidence type="ECO:0000256" key="1">
    <source>
        <dbReference type="ARBA" id="ARBA00023015"/>
    </source>
</evidence>
<dbReference type="PANTHER" id="PTHR30136">
    <property type="entry name" value="HELIX-TURN-HELIX TRANSCRIPTIONAL REGULATOR, ICLR FAMILY"/>
    <property type="match status" value="1"/>
</dbReference>
<dbReference type="AlphaFoldDB" id="A0A1M6FA59"/>
<protein>
    <submittedName>
        <fullName evidence="6">Transcriptional regulator, IclR family</fullName>
    </submittedName>
</protein>
<feature type="domain" description="IclR-ED" evidence="5">
    <location>
        <begin position="93"/>
        <end position="275"/>
    </location>
</feature>
<dbReference type="PROSITE" id="PS51077">
    <property type="entry name" value="HTH_ICLR"/>
    <property type="match status" value="1"/>
</dbReference>
<dbReference type="InterPro" id="IPR005471">
    <property type="entry name" value="Tscrpt_reg_IclR_N"/>
</dbReference>
<dbReference type="PROSITE" id="PS51078">
    <property type="entry name" value="ICLR_ED"/>
    <property type="match status" value="1"/>
</dbReference>
<dbReference type="STRING" id="1123357.SAMN02745244_01396"/>
<dbReference type="GO" id="GO:0003700">
    <property type="term" value="F:DNA-binding transcription factor activity"/>
    <property type="evidence" value="ECO:0007669"/>
    <property type="project" value="TreeGrafter"/>
</dbReference>
<dbReference type="InterPro" id="IPR036388">
    <property type="entry name" value="WH-like_DNA-bd_sf"/>
</dbReference>
<evidence type="ECO:0000259" key="5">
    <source>
        <dbReference type="PROSITE" id="PS51078"/>
    </source>
</evidence>
<evidence type="ECO:0000256" key="2">
    <source>
        <dbReference type="ARBA" id="ARBA00023125"/>
    </source>
</evidence>
<keyword evidence="1" id="KW-0805">Transcription regulation</keyword>
<keyword evidence="7" id="KW-1185">Reference proteome</keyword>
<name>A0A1M6FA59_9ACTN</name>
<dbReference type="GO" id="GO:0003677">
    <property type="term" value="F:DNA binding"/>
    <property type="evidence" value="ECO:0007669"/>
    <property type="project" value="UniProtKB-KW"/>
</dbReference>
<dbReference type="SUPFAM" id="SSF46785">
    <property type="entry name" value="Winged helix' DNA-binding domain"/>
    <property type="match status" value="1"/>
</dbReference>
<accession>A0A1M6FA59</accession>